<comment type="caution">
    <text evidence="2">The sequence shown here is derived from an EMBL/GenBank/DDBJ whole genome shotgun (WGS) entry which is preliminary data.</text>
</comment>
<evidence type="ECO:0000313" key="2">
    <source>
        <dbReference type="EMBL" id="KAK1755545.1"/>
    </source>
</evidence>
<name>A0AAJ0BCX4_9PEZI</name>
<organism evidence="2 3">
    <name type="scientific">Echria macrotheca</name>
    <dbReference type="NCBI Taxonomy" id="438768"/>
    <lineage>
        <taxon>Eukaryota</taxon>
        <taxon>Fungi</taxon>
        <taxon>Dikarya</taxon>
        <taxon>Ascomycota</taxon>
        <taxon>Pezizomycotina</taxon>
        <taxon>Sordariomycetes</taxon>
        <taxon>Sordariomycetidae</taxon>
        <taxon>Sordariales</taxon>
        <taxon>Schizotheciaceae</taxon>
        <taxon>Echria</taxon>
    </lineage>
</organism>
<feature type="transmembrane region" description="Helical" evidence="1">
    <location>
        <begin position="214"/>
        <end position="237"/>
    </location>
</feature>
<feature type="transmembrane region" description="Helical" evidence="1">
    <location>
        <begin position="39"/>
        <end position="60"/>
    </location>
</feature>
<dbReference type="AlphaFoldDB" id="A0AAJ0BCX4"/>
<keyword evidence="1" id="KW-1133">Transmembrane helix</keyword>
<keyword evidence="1" id="KW-0472">Membrane</keyword>
<sequence length="366" mass="40572">MADNFANNAFTDFAPLLTLFGDEVTKQYLATSMSIADNILLGIAPIGLMTIIVSSIRVGGNRFMKSIVGRARDSPDDEEKEMLSSTSATVREIWDGNRIVRQTGPSKTTQLVFGPSAQQSSHPLRRCEDDELYVWDLKPFRKISRDTPSERLLDVSSSMSPSLTLNIEKAIPDERFVLFFACIGVLVQTSAMVLNAVIVYYWQWKRGANTVASYGYPTWASGTVCIAIGASICGWVLESSTWKFATLPSYNKHPLEFGQIVLLQKRLPDQRIPGYVIRPVKPGEYFKASQRRWPLVGGSAEESASESEGEQREKDRRIREISTIVGATVALSGFILQNIGTRELHFSAGLIQLGVTLFQQGSFNSV</sequence>
<proteinExistence type="predicted"/>
<accession>A0AAJ0BCX4</accession>
<evidence type="ECO:0000313" key="3">
    <source>
        <dbReference type="Proteomes" id="UP001239445"/>
    </source>
</evidence>
<protein>
    <submittedName>
        <fullName evidence="2">Uncharacterized protein</fullName>
    </submittedName>
</protein>
<evidence type="ECO:0000256" key="1">
    <source>
        <dbReference type="SAM" id="Phobius"/>
    </source>
</evidence>
<feature type="transmembrane region" description="Helical" evidence="1">
    <location>
        <begin position="321"/>
        <end position="340"/>
    </location>
</feature>
<dbReference type="EMBL" id="MU839833">
    <property type="protein sequence ID" value="KAK1755545.1"/>
    <property type="molecule type" value="Genomic_DNA"/>
</dbReference>
<dbReference type="Proteomes" id="UP001239445">
    <property type="component" value="Unassembled WGS sequence"/>
</dbReference>
<reference evidence="2" key="1">
    <citation type="submission" date="2023-06" db="EMBL/GenBank/DDBJ databases">
        <title>Genome-scale phylogeny and comparative genomics of the fungal order Sordariales.</title>
        <authorList>
            <consortium name="Lawrence Berkeley National Laboratory"/>
            <person name="Hensen N."/>
            <person name="Bonometti L."/>
            <person name="Westerberg I."/>
            <person name="Brannstrom I.O."/>
            <person name="Guillou S."/>
            <person name="Cros-Aarteil S."/>
            <person name="Calhoun S."/>
            <person name="Haridas S."/>
            <person name="Kuo A."/>
            <person name="Mondo S."/>
            <person name="Pangilinan J."/>
            <person name="Riley R."/>
            <person name="Labutti K."/>
            <person name="Andreopoulos B."/>
            <person name="Lipzen A."/>
            <person name="Chen C."/>
            <person name="Yanf M."/>
            <person name="Daum C."/>
            <person name="Ng V."/>
            <person name="Clum A."/>
            <person name="Steindorff A."/>
            <person name="Ohm R."/>
            <person name="Martin F."/>
            <person name="Silar P."/>
            <person name="Natvig D."/>
            <person name="Lalanne C."/>
            <person name="Gautier V."/>
            <person name="Ament-Velasquez S.L."/>
            <person name="Kruys A."/>
            <person name="Hutchinson M.I."/>
            <person name="Powell A.J."/>
            <person name="Barry K."/>
            <person name="Miller A.N."/>
            <person name="Grigoriev I.V."/>
            <person name="Debuchy R."/>
            <person name="Gladieux P."/>
            <person name="Thoren M.H."/>
            <person name="Johannesson H."/>
        </authorList>
    </citation>
    <scope>NUCLEOTIDE SEQUENCE</scope>
    <source>
        <strain evidence="2">PSN4</strain>
    </source>
</reference>
<keyword evidence="1" id="KW-0812">Transmembrane</keyword>
<keyword evidence="3" id="KW-1185">Reference proteome</keyword>
<gene>
    <name evidence="2" type="ORF">QBC47DRAFT_445709</name>
</gene>
<feature type="transmembrane region" description="Helical" evidence="1">
    <location>
        <begin position="176"/>
        <end position="202"/>
    </location>
</feature>